<name>A0A2V4A380_9BACT</name>
<dbReference type="EMBL" id="QFLI01000001">
    <property type="protein sequence ID" value="PXY03102.1"/>
    <property type="molecule type" value="Genomic_DNA"/>
</dbReference>
<evidence type="ECO:0000313" key="1">
    <source>
        <dbReference type="EMBL" id="PXY03102.1"/>
    </source>
</evidence>
<gene>
    <name evidence="1" type="ORF">DF185_03155</name>
</gene>
<reference evidence="1 2" key="1">
    <citation type="submission" date="2018-05" db="EMBL/GenBank/DDBJ databases">
        <title>Marinifilum breve JC075T sp. nov., a marine bacterium isolated from Yongle Blue Hole in the South China Sea.</title>
        <authorList>
            <person name="Fu T."/>
        </authorList>
    </citation>
    <scope>NUCLEOTIDE SEQUENCE [LARGE SCALE GENOMIC DNA]</scope>
    <source>
        <strain evidence="1 2">JC075</strain>
    </source>
</reference>
<dbReference type="AlphaFoldDB" id="A0A2V4A380"/>
<evidence type="ECO:0000313" key="2">
    <source>
        <dbReference type="Proteomes" id="UP000248079"/>
    </source>
</evidence>
<proteinExistence type="predicted"/>
<dbReference type="Proteomes" id="UP000248079">
    <property type="component" value="Unassembled WGS sequence"/>
</dbReference>
<comment type="caution">
    <text evidence="1">The sequence shown here is derived from an EMBL/GenBank/DDBJ whole genome shotgun (WGS) entry which is preliminary data.</text>
</comment>
<accession>A0A2V4A380</accession>
<protein>
    <submittedName>
        <fullName evidence="1">Uncharacterized protein</fullName>
    </submittedName>
</protein>
<keyword evidence="2" id="KW-1185">Reference proteome</keyword>
<sequence length="78" mass="8580">MAKTNGQNALDGWSCKIPMDKMLSTARIVKIQWQNALDDRGGENFNGKELSPGREKEILLAICYLGRDVACYVCTGAT</sequence>
<organism evidence="1 2">
    <name type="scientific">Marinifilum breve</name>
    <dbReference type="NCBI Taxonomy" id="2184082"/>
    <lineage>
        <taxon>Bacteria</taxon>
        <taxon>Pseudomonadati</taxon>
        <taxon>Bacteroidota</taxon>
        <taxon>Bacteroidia</taxon>
        <taxon>Marinilabiliales</taxon>
        <taxon>Marinifilaceae</taxon>
    </lineage>
</organism>